<keyword evidence="4 7" id="KW-0238">DNA-binding</keyword>
<proteinExistence type="inferred from homology"/>
<dbReference type="PANTHER" id="PTHR12532:SF0">
    <property type="entry name" value="TRANSLATIONAL ACTIVATOR OF CYTOCHROME C OXIDASE 1"/>
    <property type="match status" value="1"/>
</dbReference>
<evidence type="ECO:0000259" key="6">
    <source>
        <dbReference type="Pfam" id="PF20772"/>
    </source>
</evidence>
<evidence type="ECO:0000256" key="4">
    <source>
        <dbReference type="HAMAP-Rule" id="MF_00693"/>
    </source>
</evidence>
<gene>
    <name evidence="7" type="ORF">UY61_C0011G0007</name>
</gene>
<evidence type="ECO:0000259" key="5">
    <source>
        <dbReference type="Pfam" id="PF01709"/>
    </source>
</evidence>
<dbReference type="NCBIfam" id="TIGR01033">
    <property type="entry name" value="YebC/PmpR family DNA-binding transcriptional regulator"/>
    <property type="match status" value="1"/>
</dbReference>
<dbReference type="FunFam" id="1.10.10.200:FF:000002">
    <property type="entry name" value="Probable transcriptional regulatory protein CLM62_37755"/>
    <property type="match status" value="1"/>
</dbReference>
<evidence type="ECO:0000313" key="8">
    <source>
        <dbReference type="Proteomes" id="UP000034201"/>
    </source>
</evidence>
<dbReference type="InterPro" id="IPR017856">
    <property type="entry name" value="Integrase-like_N"/>
</dbReference>
<dbReference type="Gene3D" id="3.30.70.980">
    <property type="match status" value="2"/>
</dbReference>
<sequence>MSGHSKWSQIKHKKSITDQKKGALFSKIARALTSAARAGGPDPAANAHLRAAVLHARSFGLPKDNIARAIRRAAGGAGADSASDFLYEAFGPEGVLILIEGITDNKNRSLAEIRKILGDHGAKFSDPGAVLWNFEKRGLVFVRREDSPDATEDQIELAVIDAGARDYEKDGNSWIVETLTGETERVRERLVASGIRTKEPSYGYHAKTQIALSAAGLTALISLTGALSDHDDIQEVYTNAKPA</sequence>
<keyword evidence="3 4" id="KW-0804">Transcription</keyword>
<dbReference type="InterPro" id="IPR002876">
    <property type="entry name" value="Transcrip_reg_TACO1-like"/>
</dbReference>
<dbReference type="Pfam" id="PF20772">
    <property type="entry name" value="TACO1_YebC_N"/>
    <property type="match status" value="1"/>
</dbReference>
<dbReference type="Pfam" id="PF01709">
    <property type="entry name" value="Transcrip_reg"/>
    <property type="match status" value="1"/>
</dbReference>
<evidence type="ECO:0000256" key="3">
    <source>
        <dbReference type="ARBA" id="ARBA00023163"/>
    </source>
</evidence>
<feature type="domain" description="TACO1/YebC-like second and third" evidence="5">
    <location>
        <begin position="85"/>
        <end position="240"/>
    </location>
</feature>
<dbReference type="GO" id="GO:0006355">
    <property type="term" value="P:regulation of DNA-templated transcription"/>
    <property type="evidence" value="ECO:0007669"/>
    <property type="project" value="UniProtKB-UniRule"/>
</dbReference>
<dbReference type="Gene3D" id="1.10.10.200">
    <property type="match status" value="1"/>
</dbReference>
<dbReference type="InterPro" id="IPR048300">
    <property type="entry name" value="TACO1_YebC-like_2nd/3rd_dom"/>
</dbReference>
<keyword evidence="2 4" id="KW-0805">Transcription regulation</keyword>
<dbReference type="InterPro" id="IPR029072">
    <property type="entry name" value="YebC-like"/>
</dbReference>
<organism evidence="7 8">
    <name type="scientific">Candidatus Adlerbacteria bacterium GW2011_GWC1_50_9</name>
    <dbReference type="NCBI Taxonomy" id="1618608"/>
    <lineage>
        <taxon>Bacteria</taxon>
        <taxon>Candidatus Adleribacteriota</taxon>
    </lineage>
</organism>
<dbReference type="HAMAP" id="MF_00693">
    <property type="entry name" value="Transcrip_reg_TACO1"/>
    <property type="match status" value="1"/>
</dbReference>
<comment type="subcellular location">
    <subcellularLocation>
        <location evidence="4">Cytoplasm</location>
    </subcellularLocation>
</comment>
<dbReference type="AlphaFoldDB" id="A0A0G1WR32"/>
<dbReference type="EMBL" id="LCQQ01000011">
    <property type="protein sequence ID" value="KKW21241.1"/>
    <property type="molecule type" value="Genomic_DNA"/>
</dbReference>
<feature type="domain" description="TACO1/YebC-like N-terminal" evidence="6">
    <location>
        <begin position="5"/>
        <end position="75"/>
    </location>
</feature>
<keyword evidence="4" id="KW-0963">Cytoplasm</keyword>
<accession>A0A0G1WR32</accession>
<evidence type="ECO:0000256" key="1">
    <source>
        <dbReference type="ARBA" id="ARBA00008724"/>
    </source>
</evidence>
<comment type="similarity">
    <text evidence="1 4">Belongs to the TACO1 family.</text>
</comment>
<dbReference type="GO" id="GO:0003677">
    <property type="term" value="F:DNA binding"/>
    <property type="evidence" value="ECO:0007669"/>
    <property type="project" value="UniProtKB-UniRule"/>
</dbReference>
<name>A0A0G1WR32_9BACT</name>
<dbReference type="InterPro" id="IPR026564">
    <property type="entry name" value="Transcrip_reg_TACO1-like_dom3"/>
</dbReference>
<evidence type="ECO:0000313" key="7">
    <source>
        <dbReference type="EMBL" id="KKW21241.1"/>
    </source>
</evidence>
<dbReference type="PANTHER" id="PTHR12532">
    <property type="entry name" value="TRANSLATIONAL ACTIVATOR OF CYTOCHROME C OXIDASE 1"/>
    <property type="match status" value="1"/>
</dbReference>
<comment type="caution">
    <text evidence="7">The sequence shown here is derived from an EMBL/GenBank/DDBJ whole genome shotgun (WGS) entry which is preliminary data.</text>
</comment>
<evidence type="ECO:0000256" key="2">
    <source>
        <dbReference type="ARBA" id="ARBA00023015"/>
    </source>
</evidence>
<reference evidence="7 8" key="1">
    <citation type="journal article" date="2015" name="Nature">
        <title>rRNA introns, odd ribosomes, and small enigmatic genomes across a large radiation of phyla.</title>
        <authorList>
            <person name="Brown C.T."/>
            <person name="Hug L.A."/>
            <person name="Thomas B.C."/>
            <person name="Sharon I."/>
            <person name="Castelle C.J."/>
            <person name="Singh A."/>
            <person name="Wilkins M.J."/>
            <person name="Williams K.H."/>
            <person name="Banfield J.F."/>
        </authorList>
    </citation>
    <scope>NUCLEOTIDE SEQUENCE [LARGE SCALE GENOMIC DNA]</scope>
</reference>
<protein>
    <recommendedName>
        <fullName evidence="4">Probable transcriptional regulatory protein UY61_C0011G0007</fullName>
    </recommendedName>
</protein>
<dbReference type="Proteomes" id="UP000034201">
    <property type="component" value="Unassembled WGS sequence"/>
</dbReference>
<dbReference type="GO" id="GO:0005737">
    <property type="term" value="C:cytoplasm"/>
    <property type="evidence" value="ECO:0007669"/>
    <property type="project" value="UniProtKB-SubCell"/>
</dbReference>
<dbReference type="InterPro" id="IPR049083">
    <property type="entry name" value="TACO1_YebC_N"/>
</dbReference>
<dbReference type="SUPFAM" id="SSF75625">
    <property type="entry name" value="YebC-like"/>
    <property type="match status" value="1"/>
</dbReference>